<dbReference type="KEGG" id="acij:JS278_00693"/>
<feature type="domain" description="ATPase AAA-type core" evidence="1">
    <location>
        <begin position="227"/>
        <end position="372"/>
    </location>
</feature>
<dbReference type="Proteomes" id="UP000251995">
    <property type="component" value="Chromosome"/>
</dbReference>
<dbReference type="AlphaFoldDB" id="A0A344URI6"/>
<organism evidence="2 3">
    <name type="scientific">Acidipropionibacterium virtanenii</name>
    <dbReference type="NCBI Taxonomy" id="2057246"/>
    <lineage>
        <taxon>Bacteria</taxon>
        <taxon>Bacillati</taxon>
        <taxon>Actinomycetota</taxon>
        <taxon>Actinomycetes</taxon>
        <taxon>Propionibacteriales</taxon>
        <taxon>Propionibacteriaceae</taxon>
        <taxon>Acidipropionibacterium</taxon>
    </lineage>
</organism>
<dbReference type="InterPro" id="IPR003959">
    <property type="entry name" value="ATPase_AAA_core"/>
</dbReference>
<dbReference type="Gene3D" id="3.40.50.300">
    <property type="entry name" value="P-loop containing nucleotide triphosphate hydrolases"/>
    <property type="match status" value="2"/>
</dbReference>
<evidence type="ECO:0000259" key="1">
    <source>
        <dbReference type="Pfam" id="PF13304"/>
    </source>
</evidence>
<dbReference type="GO" id="GO:0016887">
    <property type="term" value="F:ATP hydrolysis activity"/>
    <property type="evidence" value="ECO:0007669"/>
    <property type="project" value="InterPro"/>
</dbReference>
<dbReference type="OrthoDB" id="9809324at2"/>
<dbReference type="SUPFAM" id="SSF52540">
    <property type="entry name" value="P-loop containing nucleoside triphosphate hydrolases"/>
    <property type="match status" value="1"/>
</dbReference>
<dbReference type="GO" id="GO:0005524">
    <property type="term" value="F:ATP binding"/>
    <property type="evidence" value="ECO:0007669"/>
    <property type="project" value="InterPro"/>
</dbReference>
<dbReference type="EMBL" id="CP025198">
    <property type="protein sequence ID" value="AXE37884.1"/>
    <property type="molecule type" value="Genomic_DNA"/>
</dbReference>
<name>A0A344URI6_9ACTN</name>
<feature type="domain" description="ATPase AAA-type core" evidence="1">
    <location>
        <begin position="46"/>
        <end position="140"/>
    </location>
</feature>
<dbReference type="InterPro" id="IPR027417">
    <property type="entry name" value="P-loop_NTPase"/>
</dbReference>
<gene>
    <name evidence="2" type="ORF">JS278_00693</name>
</gene>
<sequence>MRLIRFAAENHKGLRDRAELDLTEPGLTTLRPKDGKTWDDSLHRVIGIFGANASGKSTVLDALQYMVSAVRNSATAWQAERRMVRSPFALDEKHRAAPSSYELEFILEDVRYEYGFRVGAAGIEEEWLRYVPRARWTNLFTRNHGRPGFFWGSEVKALGEVTGRELVLSRAVLTGHARLSGVGRAIAEDVGFAPLGDVHRGSRVSVIMDMLAKGAMTYDSVTTLLKVADIGINSVSIKETELPQREQELMKRINELLRGDSSRRKGRSVGEAEKVDEDTAATIMRSLEFSHCDGAGRPLRLYEESAGTISWLALAVPAIEALRTGTVLCVDEIDASLHSQLVDILVGMFEDRELNTKGAQMLFTSHDTYLLSNLTEHPLEPDQVWFTEKNVEGATELFSLDDFPRHRDANIARRYLAGRYGAVPRTAPSLLHRVFEESVSGRTEH</sequence>
<protein>
    <recommendedName>
        <fullName evidence="1">ATPase AAA-type core domain-containing protein</fullName>
    </recommendedName>
</protein>
<proteinExistence type="predicted"/>
<dbReference type="RefSeq" id="WP_114043981.1">
    <property type="nucleotide sequence ID" value="NZ_CP025198.1"/>
</dbReference>
<evidence type="ECO:0000313" key="2">
    <source>
        <dbReference type="EMBL" id="AXE37884.1"/>
    </source>
</evidence>
<evidence type="ECO:0000313" key="3">
    <source>
        <dbReference type="Proteomes" id="UP000251995"/>
    </source>
</evidence>
<accession>A0A344URI6</accession>
<dbReference type="Pfam" id="PF13304">
    <property type="entry name" value="AAA_21"/>
    <property type="match status" value="2"/>
</dbReference>
<dbReference type="PANTHER" id="PTHR40396:SF1">
    <property type="entry name" value="ATPASE AAA-TYPE CORE DOMAIN-CONTAINING PROTEIN"/>
    <property type="match status" value="1"/>
</dbReference>
<dbReference type="PANTHER" id="PTHR40396">
    <property type="entry name" value="ATPASE-LIKE PROTEIN"/>
    <property type="match status" value="1"/>
</dbReference>
<keyword evidence="3" id="KW-1185">Reference proteome</keyword>
<reference evidence="2 3" key="1">
    <citation type="submission" date="2017-12" db="EMBL/GenBank/DDBJ databases">
        <title>The whole genome sequence of the Acidipropionibacterium virtanenii sp. nov. type strain JS278.</title>
        <authorList>
            <person name="Laine P."/>
            <person name="Deptula P."/>
            <person name="Varmanen P."/>
            <person name="Auvinen P."/>
        </authorList>
    </citation>
    <scope>NUCLEOTIDE SEQUENCE [LARGE SCALE GENOMIC DNA]</scope>
    <source>
        <strain evidence="2 3">JS278</strain>
    </source>
</reference>